<dbReference type="Gene3D" id="3.80.10.10">
    <property type="entry name" value="Ribonuclease Inhibitor"/>
    <property type="match status" value="1"/>
</dbReference>
<dbReference type="InterPro" id="IPR055357">
    <property type="entry name" value="LRR_At1g61320_AtMIF1"/>
</dbReference>
<evidence type="ECO:0000313" key="3">
    <source>
        <dbReference type="Proteomes" id="UP000188268"/>
    </source>
</evidence>
<name>A0A1R3HE24_COCAP</name>
<feature type="domain" description="At1g61320/AtMIF1 LRR" evidence="1">
    <location>
        <begin position="23"/>
        <end position="299"/>
    </location>
</feature>
<accession>A0A1R3HE24</accession>
<dbReference type="OrthoDB" id="938275at2759"/>
<dbReference type="PANTHER" id="PTHR34145:SF68">
    <property type="entry name" value="FBD DOMAIN-CONTAINING PROTEIN"/>
    <property type="match status" value="1"/>
</dbReference>
<dbReference type="OMA" id="ITICNSH"/>
<reference evidence="2 3" key="1">
    <citation type="submission" date="2013-09" db="EMBL/GenBank/DDBJ databases">
        <title>Corchorus capsularis genome sequencing.</title>
        <authorList>
            <person name="Alam M."/>
            <person name="Haque M.S."/>
            <person name="Islam M.S."/>
            <person name="Emdad E.M."/>
            <person name="Islam M.M."/>
            <person name="Ahmed B."/>
            <person name="Halim A."/>
            <person name="Hossen Q.M.M."/>
            <person name="Hossain M.Z."/>
            <person name="Ahmed R."/>
            <person name="Khan M.M."/>
            <person name="Islam R."/>
            <person name="Rashid M.M."/>
            <person name="Khan S.A."/>
            <person name="Rahman M.S."/>
            <person name="Alam M."/>
        </authorList>
    </citation>
    <scope>NUCLEOTIDE SEQUENCE [LARGE SCALE GENOMIC DNA]</scope>
    <source>
        <strain evidence="3">cv. CVL-1</strain>
        <tissue evidence="2">Whole seedling</tissue>
    </source>
</reference>
<gene>
    <name evidence="2" type="ORF">CCACVL1_19908</name>
</gene>
<proteinExistence type="predicted"/>
<dbReference type="Gramene" id="OMO68551">
    <property type="protein sequence ID" value="OMO68551"/>
    <property type="gene ID" value="CCACVL1_19908"/>
</dbReference>
<dbReference type="EMBL" id="AWWV01012189">
    <property type="protein sequence ID" value="OMO68551.1"/>
    <property type="molecule type" value="Genomic_DNA"/>
</dbReference>
<organism evidence="2 3">
    <name type="scientific">Corchorus capsularis</name>
    <name type="common">Jute</name>
    <dbReference type="NCBI Taxonomy" id="210143"/>
    <lineage>
        <taxon>Eukaryota</taxon>
        <taxon>Viridiplantae</taxon>
        <taxon>Streptophyta</taxon>
        <taxon>Embryophyta</taxon>
        <taxon>Tracheophyta</taxon>
        <taxon>Spermatophyta</taxon>
        <taxon>Magnoliopsida</taxon>
        <taxon>eudicotyledons</taxon>
        <taxon>Gunneridae</taxon>
        <taxon>Pentapetalae</taxon>
        <taxon>rosids</taxon>
        <taxon>malvids</taxon>
        <taxon>Malvales</taxon>
        <taxon>Malvaceae</taxon>
        <taxon>Grewioideae</taxon>
        <taxon>Apeibeae</taxon>
        <taxon>Corchorus</taxon>
    </lineage>
</organism>
<dbReference type="STRING" id="210143.A0A1R3HE24"/>
<keyword evidence="3" id="KW-1185">Reference proteome</keyword>
<evidence type="ECO:0000259" key="1">
    <source>
        <dbReference type="Pfam" id="PF23622"/>
    </source>
</evidence>
<dbReference type="AlphaFoldDB" id="A0A1R3HE24"/>
<dbReference type="PANTHER" id="PTHR34145">
    <property type="entry name" value="OS02G0105600 PROTEIN"/>
    <property type="match status" value="1"/>
</dbReference>
<dbReference type="Pfam" id="PF23622">
    <property type="entry name" value="LRR_At1g61320_AtMIF1"/>
    <property type="match status" value="1"/>
</dbReference>
<protein>
    <submittedName>
        <fullName evidence="2">F-box/LRR-repeat protein</fullName>
    </submittedName>
</protein>
<dbReference type="InterPro" id="IPR053772">
    <property type="entry name" value="At1g61320/At1g61330-like"/>
</dbReference>
<evidence type="ECO:0000313" key="2">
    <source>
        <dbReference type="EMBL" id="OMO68551.1"/>
    </source>
</evidence>
<dbReference type="InterPro" id="IPR032675">
    <property type="entry name" value="LRR_dom_sf"/>
</dbReference>
<sequence length="299" mass="34414">MEPYLMQLDSVLSIPTSSFNVQNRFKSLRQLVLKFVDLTDELFETILSGCTSLECLYLLHSRRLVNLKHTVPHLKLKCLEIYRCFNLEKMEIFAPNLVTFKYLGPIINICIKDAKQLINVRLDTSRPYGYPDKNSLGLVNPQRTGFVFGQFAGYLSQLEYLRMNVSCFELGVPACYQTASYFLKASPFLHRLELNFQLPPDGRQALTRIPISEHKYLKEVFLSGFFGDKIVMDFIMDIVDCTIALERIDITTCYLDGIMMTGGPISVMALDDVARVKTSIRELRRRLPQYVQLNFLDDC</sequence>
<dbReference type="SUPFAM" id="SSF52047">
    <property type="entry name" value="RNI-like"/>
    <property type="match status" value="1"/>
</dbReference>
<dbReference type="Proteomes" id="UP000188268">
    <property type="component" value="Unassembled WGS sequence"/>
</dbReference>
<comment type="caution">
    <text evidence="2">The sequence shown here is derived from an EMBL/GenBank/DDBJ whole genome shotgun (WGS) entry which is preliminary data.</text>
</comment>